<evidence type="ECO:0000313" key="6">
    <source>
        <dbReference type="Proteomes" id="UP000016842"/>
    </source>
</evidence>
<dbReference type="InterPro" id="IPR029044">
    <property type="entry name" value="Nucleotide-diphossugar_trans"/>
</dbReference>
<proteinExistence type="inferred from homology"/>
<evidence type="ECO:0000256" key="2">
    <source>
        <dbReference type="ARBA" id="ARBA00022676"/>
    </source>
</evidence>
<dbReference type="InterPro" id="IPR001173">
    <property type="entry name" value="Glyco_trans_2-like"/>
</dbReference>
<dbReference type="Pfam" id="PF00535">
    <property type="entry name" value="Glycos_transf_2"/>
    <property type="match status" value="1"/>
</dbReference>
<dbReference type="EMBL" id="ASXJ01000347">
    <property type="protein sequence ID" value="ERL99969.1"/>
    <property type="molecule type" value="Genomic_DNA"/>
</dbReference>
<keyword evidence="3" id="KW-0808">Transferase</keyword>
<protein>
    <recommendedName>
        <fullName evidence="4">Glycosyltransferase 2-like domain-containing protein</fullName>
    </recommendedName>
</protein>
<organism evidence="5 6">
    <name type="scientific">Brucella intermedia 229E</name>
    <dbReference type="NCBI Taxonomy" id="1337887"/>
    <lineage>
        <taxon>Bacteria</taxon>
        <taxon>Pseudomonadati</taxon>
        <taxon>Pseudomonadota</taxon>
        <taxon>Alphaproteobacteria</taxon>
        <taxon>Hyphomicrobiales</taxon>
        <taxon>Brucellaceae</taxon>
        <taxon>Brucella/Ochrobactrum group</taxon>
        <taxon>Brucella</taxon>
    </lineage>
</organism>
<evidence type="ECO:0000313" key="5">
    <source>
        <dbReference type="EMBL" id="ERL99969.1"/>
    </source>
</evidence>
<sequence length="292" mass="32521">MTDKLSHDVVVCVHNGLDDVKLCLSSLVNFWDIKGLNKLIVVNDCSGNETTDYLDGFAESHDYVQVLNLASQHYYTKAANVGLVASKANLRTLLNSDTIVTKNWWRKIQKVFGISPAIGIVGPLSNAASTQSVPFVKSSKDQTAINELPAGVSIDKFGQFIEKSGTDVVTPFVPLVHGFCLTIRDTVLNEIGYFDEEAFPRGYGEENDFCFRAEDAGFVLAVAVDTFVFHAKSKSYTSADRVKFMRDGMHNFSRKHGADRIRKAVTFMEQNVHLQSMRDAVLAKWPKHYNVD</sequence>
<comment type="caution">
    <text evidence="5">The sequence shown here is derived from an EMBL/GenBank/DDBJ whole genome shotgun (WGS) entry which is preliminary data.</text>
</comment>
<name>U4V1X6_9HYPH</name>
<dbReference type="Proteomes" id="UP000016842">
    <property type="component" value="Unassembled WGS sequence"/>
</dbReference>
<dbReference type="PANTHER" id="PTHR43179:SF12">
    <property type="entry name" value="GALACTOFURANOSYLTRANSFERASE GLFT2"/>
    <property type="match status" value="1"/>
</dbReference>
<dbReference type="PATRIC" id="fig|1337887.3.peg.5013"/>
<gene>
    <name evidence="5" type="ORF">Q644_07845</name>
</gene>
<keyword evidence="2" id="KW-0328">Glycosyltransferase</keyword>
<feature type="domain" description="Glycosyltransferase 2-like" evidence="4">
    <location>
        <begin position="9"/>
        <end position="122"/>
    </location>
</feature>
<dbReference type="AlphaFoldDB" id="U4V1X6"/>
<evidence type="ECO:0000256" key="3">
    <source>
        <dbReference type="ARBA" id="ARBA00022679"/>
    </source>
</evidence>
<comment type="similarity">
    <text evidence="1">Belongs to the glycosyltransferase 2 family.</text>
</comment>
<evidence type="ECO:0000256" key="1">
    <source>
        <dbReference type="ARBA" id="ARBA00006739"/>
    </source>
</evidence>
<evidence type="ECO:0000259" key="4">
    <source>
        <dbReference type="Pfam" id="PF00535"/>
    </source>
</evidence>
<reference evidence="5 6" key="1">
    <citation type="journal article" date="2014" name="FEMS Microbiol. Lett.">
        <title>Genome sequencing analysis reveals virulence-related gene content of Ochrobactrum intermedium strain 229E, a urease-positive strain isolated from the human gastric niche.</title>
        <authorList>
            <person name="Kulkarni G.J."/>
            <person name="Shetty S."/>
            <person name="Dharne M.S."/>
            <person name="Shouche Y.S."/>
        </authorList>
    </citation>
    <scope>NUCLEOTIDE SEQUENCE [LARGE SCALE GENOMIC DNA]</scope>
    <source>
        <strain evidence="5 6">229E</strain>
    </source>
</reference>
<accession>U4V1X6</accession>
<dbReference type="SUPFAM" id="SSF53448">
    <property type="entry name" value="Nucleotide-diphospho-sugar transferases"/>
    <property type="match status" value="1"/>
</dbReference>
<dbReference type="Gene3D" id="3.90.550.10">
    <property type="entry name" value="Spore Coat Polysaccharide Biosynthesis Protein SpsA, Chain A"/>
    <property type="match status" value="1"/>
</dbReference>
<dbReference type="GO" id="GO:0016757">
    <property type="term" value="F:glycosyltransferase activity"/>
    <property type="evidence" value="ECO:0007669"/>
    <property type="project" value="UniProtKB-KW"/>
</dbReference>
<dbReference type="PANTHER" id="PTHR43179">
    <property type="entry name" value="RHAMNOSYLTRANSFERASE WBBL"/>
    <property type="match status" value="1"/>
</dbReference>